<comment type="similarity">
    <text evidence="1">Belongs to the NifX/NifY family.</text>
</comment>
<name>A0A9J6RDD3_9BACI</name>
<protein>
    <submittedName>
        <fullName evidence="4">NifB/NifX family molybdenum-iron cluster-binding protein</fullName>
    </submittedName>
</protein>
<dbReference type="RefSeq" id="WP_268780502.1">
    <property type="nucleotide sequence ID" value="NZ_JAPRAT010000021.1"/>
</dbReference>
<dbReference type="InterPro" id="IPR003731">
    <property type="entry name" value="Di-Nase_FeMo-co_biosynth"/>
</dbReference>
<evidence type="ECO:0000313" key="5">
    <source>
        <dbReference type="Proteomes" id="UP001084197"/>
    </source>
</evidence>
<dbReference type="InterPro" id="IPR034169">
    <property type="entry name" value="NifX-like"/>
</dbReference>
<dbReference type="InterPro" id="IPR036105">
    <property type="entry name" value="DiNase_FeMo-co_biosyn_sf"/>
</dbReference>
<evidence type="ECO:0000256" key="2">
    <source>
        <dbReference type="ARBA" id="ARBA00023231"/>
    </source>
</evidence>
<dbReference type="Gene3D" id="3.30.420.130">
    <property type="entry name" value="Dinitrogenase iron-molybdenum cofactor biosynthesis domain"/>
    <property type="match status" value="1"/>
</dbReference>
<evidence type="ECO:0000256" key="1">
    <source>
        <dbReference type="ARBA" id="ARBA00010285"/>
    </source>
</evidence>
<dbReference type="InterPro" id="IPR051840">
    <property type="entry name" value="NifX/NifY_domain"/>
</dbReference>
<comment type="caution">
    <text evidence="4">The sequence shown here is derived from an EMBL/GenBank/DDBJ whole genome shotgun (WGS) entry which is preliminary data.</text>
</comment>
<keyword evidence="2" id="KW-0535">Nitrogen fixation</keyword>
<gene>
    <name evidence="4" type="ORF">OWO01_10950</name>
</gene>
<dbReference type="SUPFAM" id="SSF53146">
    <property type="entry name" value="Nitrogenase accessory factor-like"/>
    <property type="match status" value="1"/>
</dbReference>
<dbReference type="PANTHER" id="PTHR33937">
    <property type="entry name" value="IRON-MOLYBDENUM PROTEIN-RELATED-RELATED"/>
    <property type="match status" value="1"/>
</dbReference>
<sequence>MKVGFSSSDGITVNSHFGYAEIFSIYNIDHSQYEPYTTRVIEEVNEEDEIDKIETRLNAVKDCTILFITQIGPAAAARVTREKIMPVKVQEGTLIKEQLDRLLIMLQNKPPLWLQKLLNEQTANE</sequence>
<dbReference type="EMBL" id="JAPRAT010000021">
    <property type="protein sequence ID" value="MCZ0703738.1"/>
    <property type="molecule type" value="Genomic_DNA"/>
</dbReference>
<dbReference type="PANTHER" id="PTHR33937:SF1">
    <property type="entry name" value="IRON-MOLIBDENUM COFACTOR PROCESSING PROTEIN"/>
    <property type="match status" value="1"/>
</dbReference>
<proteinExistence type="inferred from homology"/>
<reference evidence="4" key="1">
    <citation type="submission" date="2022-11" db="EMBL/GenBank/DDBJ databases">
        <title>WGS of Natronobacillus azotifigens 24KS-1, an anaerobic diazotrophic haloalkaliphile from soda-rich habitats.</title>
        <authorList>
            <person name="Sorokin D.Y."/>
            <person name="Merkel A.Y."/>
        </authorList>
    </citation>
    <scope>NUCLEOTIDE SEQUENCE</scope>
    <source>
        <strain evidence="4">24KS-1</strain>
    </source>
</reference>
<dbReference type="AlphaFoldDB" id="A0A9J6RDD3"/>
<accession>A0A9J6RDD3</accession>
<dbReference type="Pfam" id="PF02579">
    <property type="entry name" value="Nitro_FeMo-Co"/>
    <property type="match status" value="1"/>
</dbReference>
<evidence type="ECO:0000313" key="4">
    <source>
        <dbReference type="EMBL" id="MCZ0703738.1"/>
    </source>
</evidence>
<organism evidence="4 5">
    <name type="scientific">Natronobacillus azotifigens</name>
    <dbReference type="NCBI Taxonomy" id="472978"/>
    <lineage>
        <taxon>Bacteria</taxon>
        <taxon>Bacillati</taxon>
        <taxon>Bacillota</taxon>
        <taxon>Bacilli</taxon>
        <taxon>Bacillales</taxon>
        <taxon>Bacillaceae</taxon>
        <taxon>Natronobacillus</taxon>
    </lineage>
</organism>
<evidence type="ECO:0000259" key="3">
    <source>
        <dbReference type="Pfam" id="PF02579"/>
    </source>
</evidence>
<feature type="domain" description="Dinitrogenase iron-molybdenum cofactor biosynthesis" evidence="3">
    <location>
        <begin position="10"/>
        <end position="102"/>
    </location>
</feature>
<dbReference type="Proteomes" id="UP001084197">
    <property type="component" value="Unassembled WGS sequence"/>
</dbReference>
<keyword evidence="5" id="KW-1185">Reference proteome</keyword>
<dbReference type="CDD" id="cd00853">
    <property type="entry name" value="NifX"/>
    <property type="match status" value="1"/>
</dbReference>